<evidence type="ECO:0000313" key="3">
    <source>
        <dbReference type="EMBL" id="MBB3668028.1"/>
    </source>
</evidence>
<name>A0A7W5TUI9_9MICC</name>
<accession>A0A7W5TUI9</accession>
<feature type="region of interest" description="Disordered" evidence="1">
    <location>
        <begin position="25"/>
        <end position="106"/>
    </location>
</feature>
<dbReference type="EMBL" id="JACIBT010000006">
    <property type="protein sequence ID" value="MBB3668028.1"/>
    <property type="molecule type" value="Genomic_DNA"/>
</dbReference>
<dbReference type="AlphaFoldDB" id="A0A7W5TUI9"/>
<dbReference type="RefSeq" id="WP_183358451.1">
    <property type="nucleotide sequence ID" value="NZ_BAABKR010000016.1"/>
</dbReference>
<comment type="caution">
    <text evidence="3">The sequence shown here is derived from an EMBL/GenBank/DDBJ whole genome shotgun (WGS) entry which is preliminary data.</text>
</comment>
<organism evidence="3 4">
    <name type="scientific">Garicola koreensis</name>
    <dbReference type="NCBI Taxonomy" id="1262554"/>
    <lineage>
        <taxon>Bacteria</taxon>
        <taxon>Bacillati</taxon>
        <taxon>Actinomycetota</taxon>
        <taxon>Actinomycetes</taxon>
        <taxon>Micrococcales</taxon>
        <taxon>Micrococcaceae</taxon>
        <taxon>Garicola</taxon>
    </lineage>
</organism>
<dbReference type="PROSITE" id="PS51257">
    <property type="entry name" value="PROKAR_LIPOPROTEIN"/>
    <property type="match status" value="1"/>
</dbReference>
<reference evidence="3 4" key="1">
    <citation type="submission" date="2020-08" db="EMBL/GenBank/DDBJ databases">
        <title>Sequencing the genomes of 1000 actinobacteria strains.</title>
        <authorList>
            <person name="Klenk H.-P."/>
        </authorList>
    </citation>
    <scope>NUCLEOTIDE SEQUENCE [LARGE SCALE GENOMIC DNA]</scope>
    <source>
        <strain evidence="3 4">DSM 28238</strain>
    </source>
</reference>
<keyword evidence="2" id="KW-0732">Signal</keyword>
<feature type="signal peptide" evidence="2">
    <location>
        <begin position="1"/>
        <end position="28"/>
    </location>
</feature>
<gene>
    <name evidence="3" type="ORF">FHX47_001657</name>
</gene>
<evidence type="ECO:0000256" key="2">
    <source>
        <dbReference type="SAM" id="SignalP"/>
    </source>
</evidence>
<evidence type="ECO:0000256" key="1">
    <source>
        <dbReference type="SAM" id="MobiDB-lite"/>
    </source>
</evidence>
<dbReference type="Proteomes" id="UP000547528">
    <property type="component" value="Unassembled WGS sequence"/>
</dbReference>
<feature type="chain" id="PRO_5030719192" description="GerMN domain-containing protein" evidence="2">
    <location>
        <begin position="29"/>
        <end position="240"/>
    </location>
</feature>
<evidence type="ECO:0008006" key="5">
    <source>
        <dbReference type="Google" id="ProtNLM"/>
    </source>
</evidence>
<sequence>MRSCPPTRRRLGTLVLGLALLSAACSPADSGDDESAAEAAGQEQAPQNPIPEPEYASDDTVRLPIGMVSPAGHNQLAPIGEDGSIIEDQGGNVAGQQSGPPPHQTEVARTATFGCQDTISVVQTVPVVTDDPGQAALEYLLSLDSVTHGEPAFGNPLAISDGVSVASVELEGDQVTVTLEGEPVARDGCETWRVAKQIETTARIATGADSAEIRLEDSTLSEHWGLGDDEPLQITEIQRD</sequence>
<keyword evidence="4" id="KW-1185">Reference proteome</keyword>
<protein>
    <recommendedName>
        <fullName evidence="5">GerMN domain-containing protein</fullName>
    </recommendedName>
</protein>
<feature type="compositionally biased region" description="Low complexity" evidence="1">
    <location>
        <begin position="37"/>
        <end position="47"/>
    </location>
</feature>
<evidence type="ECO:0000313" key="4">
    <source>
        <dbReference type="Proteomes" id="UP000547528"/>
    </source>
</evidence>
<proteinExistence type="predicted"/>